<dbReference type="InterPro" id="IPR002213">
    <property type="entry name" value="UDP_glucos_trans"/>
</dbReference>
<evidence type="ECO:0000256" key="4">
    <source>
        <dbReference type="RuleBase" id="RU003718"/>
    </source>
</evidence>
<dbReference type="PANTHER" id="PTHR48043">
    <property type="entry name" value="EG:EG0003.4 PROTEIN-RELATED"/>
    <property type="match status" value="1"/>
</dbReference>
<dbReference type="InterPro" id="IPR000095">
    <property type="entry name" value="CRIB_dom"/>
</dbReference>
<name>A0A0P6EHC7_9CRUS</name>
<keyword evidence="5" id="KW-0812">Transmembrane</keyword>
<feature type="transmembrane region" description="Helical" evidence="5">
    <location>
        <begin position="484"/>
        <end position="507"/>
    </location>
</feature>
<comment type="catalytic activity">
    <reaction evidence="5">
        <text>glucuronate acceptor + UDP-alpha-D-glucuronate = acceptor beta-D-glucuronoside + UDP + H(+)</text>
        <dbReference type="Rhea" id="RHEA:21032"/>
        <dbReference type="ChEBI" id="CHEBI:15378"/>
        <dbReference type="ChEBI" id="CHEBI:58052"/>
        <dbReference type="ChEBI" id="CHEBI:58223"/>
        <dbReference type="ChEBI" id="CHEBI:132367"/>
        <dbReference type="ChEBI" id="CHEBI:132368"/>
        <dbReference type="EC" id="2.4.1.17"/>
    </reaction>
</comment>
<evidence type="ECO:0000256" key="3">
    <source>
        <dbReference type="ARBA" id="ARBA00022679"/>
    </source>
</evidence>
<feature type="chain" id="PRO_5007355723" description="UDP-glucuronosyltransferase" evidence="5">
    <location>
        <begin position="19"/>
        <end position="525"/>
    </location>
</feature>
<dbReference type="Pfam" id="PF00201">
    <property type="entry name" value="UDPGT"/>
    <property type="match status" value="1"/>
</dbReference>
<comment type="subcellular location">
    <subcellularLocation>
        <location evidence="5">Membrane</location>
        <topology evidence="5">Single-pass membrane protein</topology>
    </subcellularLocation>
</comment>
<dbReference type="Gene3D" id="3.40.50.2000">
    <property type="entry name" value="Glycogen Phosphorylase B"/>
    <property type="match status" value="1"/>
</dbReference>
<evidence type="ECO:0000256" key="5">
    <source>
        <dbReference type="RuleBase" id="RU362059"/>
    </source>
</evidence>
<dbReference type="CDD" id="cd03784">
    <property type="entry name" value="GT1_Gtf-like"/>
    <property type="match status" value="1"/>
</dbReference>
<evidence type="ECO:0000256" key="1">
    <source>
        <dbReference type="ARBA" id="ARBA00009995"/>
    </source>
</evidence>
<comment type="similarity">
    <text evidence="1 4">Belongs to the UDP-glycosyltransferase family.</text>
</comment>
<proteinExistence type="inferred from homology"/>
<dbReference type="OrthoDB" id="5835829at2759"/>
<keyword evidence="2 4" id="KW-0328">Glycosyltransferase</keyword>
<dbReference type="PANTHER" id="PTHR48043:SF159">
    <property type="entry name" value="EG:EG0003.4 PROTEIN-RELATED"/>
    <property type="match status" value="1"/>
</dbReference>
<dbReference type="GO" id="GO:0015020">
    <property type="term" value="F:glucuronosyltransferase activity"/>
    <property type="evidence" value="ECO:0007669"/>
    <property type="project" value="UniProtKB-EC"/>
</dbReference>
<protein>
    <recommendedName>
        <fullName evidence="5">UDP-glucuronosyltransferase</fullName>
        <ecNumber evidence="5">2.4.1.17</ecNumber>
    </recommendedName>
</protein>
<keyword evidence="5" id="KW-1133">Transmembrane helix</keyword>
<dbReference type="GO" id="GO:0016020">
    <property type="term" value="C:membrane"/>
    <property type="evidence" value="ECO:0007669"/>
    <property type="project" value="UniProtKB-SubCell"/>
</dbReference>
<keyword evidence="5" id="KW-0732">Signal</keyword>
<dbReference type="PROSITE" id="PS50108">
    <property type="entry name" value="CRIB"/>
    <property type="match status" value="1"/>
</dbReference>
<feature type="signal peptide" evidence="5">
    <location>
        <begin position="1"/>
        <end position="18"/>
    </location>
</feature>
<keyword evidence="3 4" id="KW-0808">Transferase</keyword>
<dbReference type="PROSITE" id="PS00375">
    <property type="entry name" value="UDPGT"/>
    <property type="match status" value="1"/>
</dbReference>
<organism evidence="6">
    <name type="scientific">Daphnia magna</name>
    <dbReference type="NCBI Taxonomy" id="35525"/>
    <lineage>
        <taxon>Eukaryota</taxon>
        <taxon>Metazoa</taxon>
        <taxon>Ecdysozoa</taxon>
        <taxon>Arthropoda</taxon>
        <taxon>Crustacea</taxon>
        <taxon>Branchiopoda</taxon>
        <taxon>Diplostraca</taxon>
        <taxon>Cladocera</taxon>
        <taxon>Anomopoda</taxon>
        <taxon>Daphniidae</taxon>
        <taxon>Daphnia</taxon>
    </lineage>
</organism>
<evidence type="ECO:0000313" key="6">
    <source>
        <dbReference type="EMBL" id="JAN17943.1"/>
    </source>
</evidence>
<keyword evidence="5" id="KW-0472">Membrane</keyword>
<dbReference type="InterPro" id="IPR035595">
    <property type="entry name" value="UDP_glycos_trans_CS"/>
</dbReference>
<reference evidence="6" key="1">
    <citation type="submission" date="2015-10" db="EMBL/GenBank/DDBJ databases">
        <title>EvidentialGene: Evidence-directed Construction of Complete mRNA Transcriptomes without Genomes.</title>
        <authorList>
            <person name="Gilbert D.G."/>
        </authorList>
    </citation>
    <scope>NUCLEOTIDE SEQUENCE</scope>
</reference>
<dbReference type="EC" id="2.4.1.17" evidence="5"/>
<dbReference type="AlphaFoldDB" id="A0A0P6EHC7"/>
<dbReference type="SUPFAM" id="SSF53756">
    <property type="entry name" value="UDP-Glycosyltransferase/glycogen phosphorylase"/>
    <property type="match status" value="1"/>
</dbReference>
<accession>A0A0P6EHC7</accession>
<dbReference type="EMBL" id="GDIQ01076794">
    <property type="protein sequence ID" value="JAN17943.1"/>
    <property type="molecule type" value="Transcribed_RNA"/>
</dbReference>
<dbReference type="InterPro" id="IPR050271">
    <property type="entry name" value="UDP-glycosyltransferase"/>
</dbReference>
<evidence type="ECO:0000256" key="2">
    <source>
        <dbReference type="ARBA" id="ARBA00022676"/>
    </source>
</evidence>
<sequence>MVLSAFLLLFLSTELAAAHRILFLSPISTRSHTNFVKPIIKGLVERGHFVTYWNGLIPKNQGTNALNQTTNLRLLYSPELDALSSDHNVDFSAGTKNFYLLFELPKRVELYCKTIYRDPVFHQLMASHEKFDLIIVEAAVNECILPLVYKFDAPFIYTMGAMPMPWHLDAVSSPLAFDHYSHVGSAYKDEMNFWQRTYNTLTGILAVYYWRWIVMPVADHLAAETLHIENLPTMERIENKYLSLLILNTNLGLNYQMATTPAVIQAGGINLGPAKPLPHDLEKFVSDSGDAGCIIVSFGSLLRNSDIPDDVRHIFLSTFARLPQRILWKWEDESKIRHGESIPPNVKLMSWLPQADLLGHPKMRLFITHGGVNSIQEAVYHNIPLIVLPVFIDQPINAQKAQDDGYAIRLDWDNLTEEILFNAIEQILTNSSYAEKMEKVSELIRDQMETPLDRVIYWIEYIIRHKGAPHLRTASRKLSLHQRFLFDVMLFVFLVGILMFSVLTRVLRYFSRKGRIQKRDLKKTN</sequence>
<dbReference type="FunFam" id="3.40.50.2000:FF:000021">
    <property type="entry name" value="UDP-glucuronosyltransferase"/>
    <property type="match status" value="1"/>
</dbReference>